<dbReference type="OrthoDB" id="3482233at2"/>
<name>A0A1I5H2T7_PSUAM</name>
<dbReference type="Proteomes" id="UP000199614">
    <property type="component" value="Unassembled WGS sequence"/>
</dbReference>
<organism evidence="1 2">
    <name type="scientific">Pseudonocardia ammonioxydans</name>
    <dbReference type="NCBI Taxonomy" id="260086"/>
    <lineage>
        <taxon>Bacteria</taxon>
        <taxon>Bacillati</taxon>
        <taxon>Actinomycetota</taxon>
        <taxon>Actinomycetes</taxon>
        <taxon>Pseudonocardiales</taxon>
        <taxon>Pseudonocardiaceae</taxon>
        <taxon>Pseudonocardia</taxon>
    </lineage>
</organism>
<gene>
    <name evidence="1" type="ORF">SAMN05216207_10566</name>
</gene>
<accession>A0A1I5H2T7</accession>
<dbReference type="AlphaFoldDB" id="A0A1I5H2T7"/>
<evidence type="ECO:0000313" key="1">
    <source>
        <dbReference type="EMBL" id="SFO42463.1"/>
    </source>
</evidence>
<reference evidence="1 2" key="1">
    <citation type="submission" date="2016-10" db="EMBL/GenBank/DDBJ databases">
        <authorList>
            <person name="de Groot N.N."/>
        </authorList>
    </citation>
    <scope>NUCLEOTIDE SEQUENCE [LARGE SCALE GENOMIC DNA]</scope>
    <source>
        <strain evidence="1 2">CGMCC 4.1877</strain>
    </source>
</reference>
<dbReference type="RefSeq" id="WP_093355050.1">
    <property type="nucleotide sequence ID" value="NZ_FOUY01000056.1"/>
</dbReference>
<sequence length="63" mass="7340">MSVPPDPVRGTDDFVSTDELVRRRRIPPLRSLDDLTHDDPFDSDEEYAEFLRDLYDTRRASTA</sequence>
<keyword evidence="2" id="KW-1185">Reference proteome</keyword>
<protein>
    <submittedName>
        <fullName evidence="1">Uncharacterized protein</fullName>
    </submittedName>
</protein>
<evidence type="ECO:0000313" key="2">
    <source>
        <dbReference type="Proteomes" id="UP000199614"/>
    </source>
</evidence>
<dbReference type="EMBL" id="FOUY01000056">
    <property type="protein sequence ID" value="SFO42463.1"/>
    <property type="molecule type" value="Genomic_DNA"/>
</dbReference>
<proteinExistence type="predicted"/>
<dbReference type="STRING" id="260086.SAMN05216207_10566"/>